<dbReference type="PANTHER" id="PTHR11505">
    <property type="entry name" value="L1 TRANSPOSABLE ELEMENT-RELATED"/>
    <property type="match status" value="1"/>
</dbReference>
<dbReference type="AlphaFoldDB" id="A0AAD1S507"/>
<dbReference type="Gene3D" id="3.30.70.1820">
    <property type="entry name" value="L1 transposable element, RRM domain"/>
    <property type="match status" value="1"/>
</dbReference>
<organism evidence="3 4">
    <name type="scientific">Pelobates cultripes</name>
    <name type="common">Western spadefoot toad</name>
    <dbReference type="NCBI Taxonomy" id="61616"/>
    <lineage>
        <taxon>Eukaryota</taxon>
        <taxon>Metazoa</taxon>
        <taxon>Chordata</taxon>
        <taxon>Craniata</taxon>
        <taxon>Vertebrata</taxon>
        <taxon>Euteleostomi</taxon>
        <taxon>Amphibia</taxon>
        <taxon>Batrachia</taxon>
        <taxon>Anura</taxon>
        <taxon>Pelobatoidea</taxon>
        <taxon>Pelobatidae</taxon>
        <taxon>Pelobates</taxon>
    </lineage>
</organism>
<evidence type="ECO:0000256" key="2">
    <source>
        <dbReference type="SAM" id="MobiDB-lite"/>
    </source>
</evidence>
<feature type="coiled-coil region" evidence="1">
    <location>
        <begin position="57"/>
        <end position="91"/>
    </location>
</feature>
<keyword evidence="1" id="KW-0175">Coiled coil</keyword>
<evidence type="ECO:0000313" key="3">
    <source>
        <dbReference type="EMBL" id="CAH2292428.1"/>
    </source>
</evidence>
<proteinExistence type="predicted"/>
<accession>A0AAD1S507</accession>
<gene>
    <name evidence="3" type="ORF">PECUL_23A001932</name>
</gene>
<keyword evidence="4" id="KW-1185">Reference proteome</keyword>
<dbReference type="Proteomes" id="UP001295444">
    <property type="component" value="Chromosome 05"/>
</dbReference>
<name>A0AAD1S507_PELCU</name>
<feature type="region of interest" description="Disordered" evidence="2">
    <location>
        <begin position="1"/>
        <end position="25"/>
    </location>
</feature>
<evidence type="ECO:0000256" key="1">
    <source>
        <dbReference type="SAM" id="Coils"/>
    </source>
</evidence>
<dbReference type="InterPro" id="IPR004244">
    <property type="entry name" value="Transposase_22"/>
</dbReference>
<sequence length="233" mass="26385">MAPTGLLLESAPASPAHSENSSCYTDPGIKEIVKTLPSRMDLAAMLEKHEATFHTRLEGLETEAKQVSHWVQELEEDRDMIHAQIQILTSKVENQSPNYAYMQRSLDDIDNRGCRNNLRIRGLPETGGEDLPAILPELFNLILGKAADMPILFDRAHRSLKLRNTADTHRNIVCRLHYFTIKDEINDHPPLIYHGHEIQVFPDLSWLTLNARRSLKPITDQLRATGTAYAETS</sequence>
<evidence type="ECO:0000313" key="4">
    <source>
        <dbReference type="Proteomes" id="UP001295444"/>
    </source>
</evidence>
<reference evidence="3" key="1">
    <citation type="submission" date="2022-03" db="EMBL/GenBank/DDBJ databases">
        <authorList>
            <person name="Alioto T."/>
            <person name="Alioto T."/>
            <person name="Gomez Garrido J."/>
        </authorList>
    </citation>
    <scope>NUCLEOTIDE SEQUENCE</scope>
</reference>
<protein>
    <submittedName>
        <fullName evidence="3">Uncharacterized protein</fullName>
    </submittedName>
</protein>
<dbReference type="EMBL" id="OW240916">
    <property type="protein sequence ID" value="CAH2292428.1"/>
    <property type="molecule type" value="Genomic_DNA"/>
</dbReference>